<name>A0A4Y9YT43_9AGAM</name>
<organism evidence="3 4">
    <name type="scientific">Dentipellis fragilis</name>
    <dbReference type="NCBI Taxonomy" id="205917"/>
    <lineage>
        <taxon>Eukaryota</taxon>
        <taxon>Fungi</taxon>
        <taxon>Dikarya</taxon>
        <taxon>Basidiomycota</taxon>
        <taxon>Agaricomycotina</taxon>
        <taxon>Agaricomycetes</taxon>
        <taxon>Russulales</taxon>
        <taxon>Hericiaceae</taxon>
        <taxon>Dentipellis</taxon>
    </lineage>
</organism>
<keyword evidence="2" id="KW-0812">Transmembrane</keyword>
<proteinExistence type="predicted"/>
<dbReference type="OrthoDB" id="2527908at2759"/>
<evidence type="ECO:0000313" key="4">
    <source>
        <dbReference type="Proteomes" id="UP000298327"/>
    </source>
</evidence>
<evidence type="ECO:0000256" key="2">
    <source>
        <dbReference type="SAM" id="Phobius"/>
    </source>
</evidence>
<dbReference type="AlphaFoldDB" id="A0A4Y9YT43"/>
<comment type="caution">
    <text evidence="3">The sequence shown here is derived from an EMBL/GenBank/DDBJ whole genome shotgun (WGS) entry which is preliminary data.</text>
</comment>
<evidence type="ECO:0000256" key="1">
    <source>
        <dbReference type="SAM" id="MobiDB-lite"/>
    </source>
</evidence>
<feature type="region of interest" description="Disordered" evidence="1">
    <location>
        <begin position="396"/>
        <end position="456"/>
    </location>
</feature>
<accession>A0A4Y9YT43</accession>
<evidence type="ECO:0000313" key="3">
    <source>
        <dbReference type="EMBL" id="TFY65594.1"/>
    </source>
</evidence>
<sequence>MSSIGISSITLAIVGVFGVSTVIMSLLWLPLFLMSSMIVMQCVAQEVVFQWSLAGDASFVPCGTVGITVESPASNLSSVGRPPYFMVAYELDGLTTVSPIDMEGGNLSWQVNYPTGSQLVLSLVDSEGNSGGVLPSVFSVSGGGSSSCLSSVRGSSARPVLAANVTKGISTCQSLGLTMSGGVRPYTVSIAEIGSTVSNFTLAQEDNYFTYINHAASSTALLVSMSDAAGNWAAQSILVDTLPSGASCPGASSAGSVNVAPIGFTTAQNASDKHHLIAIVGACLGAAVGILLLCLALLFLFLRRRTIKARNVMDGQDVLPRAWAGEQTIVVSRRTSKLDLNEDRAAWTFDFSVSRGSSESASRAGSPCSPYVVAPTPVFKPSAYPSRAADVLDISARNRPLTPLSPSPLRQDPPSRLSSPAPPSRSSTPDTIPRPFLIPTPPIRPHVPSPPPIAPL</sequence>
<feature type="compositionally biased region" description="Low complexity" evidence="1">
    <location>
        <begin position="400"/>
        <end position="429"/>
    </location>
</feature>
<feature type="compositionally biased region" description="Pro residues" evidence="1">
    <location>
        <begin position="436"/>
        <end position="456"/>
    </location>
</feature>
<dbReference type="Proteomes" id="UP000298327">
    <property type="component" value="Unassembled WGS sequence"/>
</dbReference>
<evidence type="ECO:0008006" key="5">
    <source>
        <dbReference type="Google" id="ProtNLM"/>
    </source>
</evidence>
<keyword evidence="2" id="KW-1133">Transmembrane helix</keyword>
<dbReference type="EMBL" id="SEOQ01000327">
    <property type="protein sequence ID" value="TFY65594.1"/>
    <property type="molecule type" value="Genomic_DNA"/>
</dbReference>
<gene>
    <name evidence="3" type="ORF">EVG20_g5495</name>
</gene>
<protein>
    <recommendedName>
        <fullName evidence="5">Mid2 domain-containing protein</fullName>
    </recommendedName>
</protein>
<feature type="transmembrane region" description="Helical" evidence="2">
    <location>
        <begin position="276"/>
        <end position="302"/>
    </location>
</feature>
<feature type="transmembrane region" description="Helical" evidence="2">
    <location>
        <begin position="12"/>
        <end position="33"/>
    </location>
</feature>
<reference evidence="3 4" key="1">
    <citation type="submission" date="2019-02" db="EMBL/GenBank/DDBJ databases">
        <title>Genome sequencing of the rare red list fungi Dentipellis fragilis.</title>
        <authorList>
            <person name="Buettner E."/>
            <person name="Kellner H."/>
        </authorList>
    </citation>
    <scope>NUCLEOTIDE SEQUENCE [LARGE SCALE GENOMIC DNA]</scope>
    <source>
        <strain evidence="3 4">DSM 105465</strain>
    </source>
</reference>
<keyword evidence="4" id="KW-1185">Reference proteome</keyword>
<keyword evidence="2" id="KW-0472">Membrane</keyword>
<feature type="non-terminal residue" evidence="3">
    <location>
        <position position="456"/>
    </location>
</feature>